<keyword evidence="4" id="KW-0862">Zinc</keyword>
<evidence type="ECO:0000256" key="3">
    <source>
        <dbReference type="ARBA" id="ARBA00022801"/>
    </source>
</evidence>
<keyword evidence="3" id="KW-0378">Hydrolase</keyword>
<evidence type="ECO:0000256" key="4">
    <source>
        <dbReference type="ARBA" id="ARBA00022833"/>
    </source>
</evidence>
<evidence type="ECO:0000256" key="2">
    <source>
        <dbReference type="ARBA" id="ARBA00022723"/>
    </source>
</evidence>
<evidence type="ECO:0000259" key="6">
    <source>
        <dbReference type="Pfam" id="PF14464"/>
    </source>
</evidence>
<dbReference type="SUPFAM" id="SSF102712">
    <property type="entry name" value="JAB1/MPN domain"/>
    <property type="match status" value="1"/>
</dbReference>
<dbReference type="Gene3D" id="3.40.140.10">
    <property type="entry name" value="Cytidine Deaminase, domain 2"/>
    <property type="match status" value="1"/>
</dbReference>
<dbReference type="Pfam" id="PF14464">
    <property type="entry name" value="Prok-JAB"/>
    <property type="match status" value="1"/>
</dbReference>
<keyword evidence="8" id="KW-1185">Reference proteome</keyword>
<protein>
    <submittedName>
        <fullName evidence="7">Mov34/MPN/PAD-1 family protein</fullName>
    </submittedName>
</protein>
<keyword evidence="1" id="KW-0645">Protease</keyword>
<sequence length="150" mass="17391">MLSQLPFGNDEAKLLLEDSLLASLAPYKQLASFEPEAGGILMGYRRGDHIHITEATFPSKDDIRSRFRFFRHATHHQRVALQRWKDTDRTLDYVGEWHTHPEDDPVPSHIDLKHWREIAASSRRPMVFVIVGRLSNWIGVGHFDQVRQVP</sequence>
<dbReference type="EMBL" id="JBGBDC010000004">
    <property type="protein sequence ID" value="MEY2251472.1"/>
    <property type="molecule type" value="Genomic_DNA"/>
</dbReference>
<reference evidence="7 8" key="1">
    <citation type="journal article" date="2016" name="Int. J. Syst. Evol. Microbiol.">
        <title>Description of Comamonas sediminis sp. nov., isolated from lagoon sediments.</title>
        <authorList>
            <person name="Subhash Y."/>
            <person name="Bang J.J."/>
            <person name="You T.H."/>
            <person name="Lee S.S."/>
        </authorList>
    </citation>
    <scope>NUCLEOTIDE SEQUENCE [LARGE SCALE GENOMIC DNA]</scope>
    <source>
        <strain evidence="7 8">JCM 31169</strain>
    </source>
</reference>
<organism evidence="7 8">
    <name type="scientific">Comamonas sediminis</name>
    <dbReference type="NCBI Taxonomy" id="1783360"/>
    <lineage>
        <taxon>Bacteria</taxon>
        <taxon>Pseudomonadati</taxon>
        <taxon>Pseudomonadota</taxon>
        <taxon>Betaproteobacteria</taxon>
        <taxon>Burkholderiales</taxon>
        <taxon>Comamonadaceae</taxon>
        <taxon>Comamonas</taxon>
    </lineage>
</organism>
<evidence type="ECO:0000256" key="5">
    <source>
        <dbReference type="ARBA" id="ARBA00023049"/>
    </source>
</evidence>
<accession>A0ABV4B2S7</accession>
<gene>
    <name evidence="7" type="ORF">AB7A72_10685</name>
</gene>
<evidence type="ECO:0000313" key="7">
    <source>
        <dbReference type="EMBL" id="MEY2251472.1"/>
    </source>
</evidence>
<evidence type="ECO:0000256" key="1">
    <source>
        <dbReference type="ARBA" id="ARBA00022670"/>
    </source>
</evidence>
<dbReference type="RefSeq" id="WP_369459915.1">
    <property type="nucleotide sequence ID" value="NZ_JBGBDC010000004.1"/>
</dbReference>
<dbReference type="InterPro" id="IPR028090">
    <property type="entry name" value="JAB_dom_prok"/>
</dbReference>
<keyword evidence="2" id="KW-0479">Metal-binding</keyword>
<feature type="domain" description="JAB" evidence="6">
    <location>
        <begin position="28"/>
        <end position="133"/>
    </location>
</feature>
<evidence type="ECO:0000313" key="8">
    <source>
        <dbReference type="Proteomes" id="UP001562178"/>
    </source>
</evidence>
<comment type="caution">
    <text evidence="7">The sequence shown here is derived from an EMBL/GenBank/DDBJ whole genome shotgun (WGS) entry which is preliminary data.</text>
</comment>
<name>A0ABV4B2S7_9BURK</name>
<dbReference type="Proteomes" id="UP001562178">
    <property type="component" value="Unassembled WGS sequence"/>
</dbReference>
<keyword evidence="5" id="KW-0482">Metalloprotease</keyword>
<proteinExistence type="predicted"/>